<protein>
    <submittedName>
        <fullName evidence="3">Major paralogous domain-containing protein</fullName>
    </submittedName>
</protein>
<dbReference type="NCBIfam" id="TIGR02145">
    <property type="entry name" value="Fib_succ_major"/>
    <property type="match status" value="2"/>
</dbReference>
<proteinExistence type="predicted"/>
<keyword evidence="1" id="KW-0732">Signal</keyword>
<feature type="domain" description="Fibrobacter succinogenes major paralogous" evidence="2">
    <location>
        <begin position="157"/>
        <end position="292"/>
    </location>
</feature>
<dbReference type="Proteomes" id="UP000190449">
    <property type="component" value="Unassembled WGS sequence"/>
</dbReference>
<reference evidence="3 4" key="1">
    <citation type="submission" date="2017-02" db="EMBL/GenBank/DDBJ databases">
        <authorList>
            <person name="Peterson S.W."/>
        </authorList>
    </citation>
    <scope>NUCLEOTIDE SEQUENCE [LARGE SCALE GENOMIC DNA]</scope>
    <source>
        <strain evidence="3 4">ATCC 43854</strain>
    </source>
</reference>
<dbReference type="PROSITE" id="PS51257">
    <property type="entry name" value="PROKAR_LIPOPROTEIN"/>
    <property type="match status" value="1"/>
</dbReference>
<sequence>MKTNTLLMTATFAILTTTFTACSGGSFTDPRDGQEYKTIKIGEQVWMAEPLRYAEKACGVMFGGGSVYKWNSAIEACPDGWHLPNLEELKKLQAASNDSVFKETWTSTEQSDFMLAAYVGNGKEHSKQSKYDAFLVHCIQGKPERSPKLTVKGYEAVRIGKQLWMAKNLAIESPNSVCYLDDESECSKGRYYPYFEAKKICPEGWHLPSKSEAAQLLNQLKKEKVPELKTEDSSAFLFTRGYFDVQSTNYKDLYGNLLWTADWEYAIRNSRKRELWTDTQLRKGVYKLAVRCIADSEENN</sequence>
<dbReference type="InterPro" id="IPR011871">
    <property type="entry name" value="Fib_succ_major"/>
</dbReference>
<feature type="signal peptide" evidence="1">
    <location>
        <begin position="1"/>
        <end position="23"/>
    </location>
</feature>
<dbReference type="AlphaFoldDB" id="A0A1T4PCF6"/>
<gene>
    <name evidence="3" type="ORF">SAMN02745108_01871</name>
</gene>
<evidence type="ECO:0000313" key="3">
    <source>
        <dbReference type="EMBL" id="SJZ89061.1"/>
    </source>
</evidence>
<dbReference type="EMBL" id="FUWU01000033">
    <property type="protein sequence ID" value="SJZ89061.1"/>
    <property type="molecule type" value="Genomic_DNA"/>
</dbReference>
<evidence type="ECO:0000259" key="2">
    <source>
        <dbReference type="Pfam" id="PF09603"/>
    </source>
</evidence>
<dbReference type="STRING" id="28122.SAMN02745108_01871"/>
<feature type="chain" id="PRO_5012865918" evidence="1">
    <location>
        <begin position="24"/>
        <end position="300"/>
    </location>
</feature>
<name>A0A1T4PCF6_9BACT</name>
<evidence type="ECO:0000313" key="4">
    <source>
        <dbReference type="Proteomes" id="UP000190449"/>
    </source>
</evidence>
<accession>A0A1T4PCF6</accession>
<organism evidence="3 4">
    <name type="scientific">Fibrobacter intestinalis</name>
    <dbReference type="NCBI Taxonomy" id="28122"/>
    <lineage>
        <taxon>Bacteria</taxon>
        <taxon>Pseudomonadati</taxon>
        <taxon>Fibrobacterota</taxon>
        <taxon>Fibrobacteria</taxon>
        <taxon>Fibrobacterales</taxon>
        <taxon>Fibrobacteraceae</taxon>
        <taxon>Fibrobacter</taxon>
    </lineage>
</organism>
<evidence type="ECO:0000256" key="1">
    <source>
        <dbReference type="SAM" id="SignalP"/>
    </source>
</evidence>
<dbReference type="Pfam" id="PF09603">
    <property type="entry name" value="Fib_succ_major"/>
    <property type="match status" value="1"/>
</dbReference>